<protein>
    <submittedName>
        <fullName evidence="1">PIN domain-containing protein</fullName>
    </submittedName>
</protein>
<gene>
    <name evidence="1" type="ORF">I9W95_02720</name>
</gene>
<name>A0ABS7ZMT2_9GAMM</name>
<dbReference type="EMBL" id="JAEDAH010000011">
    <property type="protein sequence ID" value="MCA6062513.1"/>
    <property type="molecule type" value="Genomic_DNA"/>
</dbReference>
<proteinExistence type="predicted"/>
<accession>A0ABS7ZMT2</accession>
<dbReference type="InterPro" id="IPR029060">
    <property type="entry name" value="PIN-like_dom_sf"/>
</dbReference>
<comment type="caution">
    <text evidence="1">The sequence shown here is derived from an EMBL/GenBank/DDBJ whole genome shotgun (WGS) entry which is preliminary data.</text>
</comment>
<dbReference type="RefSeq" id="WP_225671596.1">
    <property type="nucleotide sequence ID" value="NZ_JAEDAH010000011.1"/>
</dbReference>
<evidence type="ECO:0000313" key="2">
    <source>
        <dbReference type="Proteomes" id="UP000714380"/>
    </source>
</evidence>
<dbReference type="Proteomes" id="UP000714380">
    <property type="component" value="Unassembled WGS sequence"/>
</dbReference>
<dbReference type="InterPro" id="IPR021799">
    <property type="entry name" value="PIN-like_prokaryotic"/>
</dbReference>
<sequence length="159" mass="17410">MQVLISDANVLIDMDAGGLLELMFHLPFEFQVADMLFTDELAEHHPELLSLGLKLAELDGPHITLAFDLINRYADPSRYDCFSLALAKQKSCPLLTGDKALRTAAAKEGVLVKGTIWLVNQLVINGILTKAEALEAYAAMRGAGSRLPWDVANSMLEEL</sequence>
<evidence type="ECO:0000313" key="1">
    <source>
        <dbReference type="EMBL" id="MCA6062513.1"/>
    </source>
</evidence>
<dbReference type="SUPFAM" id="SSF88723">
    <property type="entry name" value="PIN domain-like"/>
    <property type="match status" value="1"/>
</dbReference>
<dbReference type="Pfam" id="PF11848">
    <property type="entry name" value="DUF3368"/>
    <property type="match status" value="1"/>
</dbReference>
<dbReference type="Gene3D" id="3.40.50.1010">
    <property type="entry name" value="5'-nuclease"/>
    <property type="match status" value="1"/>
</dbReference>
<keyword evidence="2" id="KW-1185">Reference proteome</keyword>
<reference evidence="1 2" key="1">
    <citation type="submission" date="2020-12" db="EMBL/GenBank/DDBJ databases">
        <title>Novel Thalassolituus-related marine hydrocarbonoclastic bacteria mediated algae-derived hydrocarbons mineralization in twilight zone of the northern South China Sea.</title>
        <authorList>
            <person name="Dong C."/>
        </authorList>
    </citation>
    <scope>NUCLEOTIDE SEQUENCE [LARGE SCALE GENOMIC DNA]</scope>
    <source>
        <strain evidence="1 2">IMCC1826</strain>
    </source>
</reference>
<dbReference type="CDD" id="cd18685">
    <property type="entry name" value="PIN_VapC-like"/>
    <property type="match status" value="1"/>
</dbReference>
<organism evidence="1 2">
    <name type="scientific">Thalassolituus marinus</name>
    <dbReference type="NCBI Taxonomy" id="671053"/>
    <lineage>
        <taxon>Bacteria</taxon>
        <taxon>Pseudomonadati</taxon>
        <taxon>Pseudomonadota</taxon>
        <taxon>Gammaproteobacteria</taxon>
        <taxon>Oceanospirillales</taxon>
        <taxon>Oceanospirillaceae</taxon>
        <taxon>Thalassolituus</taxon>
    </lineage>
</organism>